<proteinExistence type="predicted"/>
<reference evidence="2 3" key="1">
    <citation type="submission" date="2017-07" db="EMBL/GenBank/DDBJ databases">
        <title>The complete genome sequence of Bacillus mesonae strain H20-5, an efficient strain improving plant abiotic stress resistance.</title>
        <authorList>
            <person name="Kim S.Y."/>
            <person name="Song H."/>
            <person name="Sang M.K."/>
            <person name="Weon H.-Y."/>
            <person name="Song J."/>
        </authorList>
    </citation>
    <scope>NUCLEOTIDE SEQUENCE [LARGE SCALE GENOMIC DNA]</scope>
    <source>
        <strain evidence="2 3">H20-5</strain>
    </source>
</reference>
<keyword evidence="1" id="KW-0472">Membrane</keyword>
<evidence type="ECO:0000313" key="3">
    <source>
        <dbReference type="Proteomes" id="UP000282892"/>
    </source>
</evidence>
<keyword evidence="1" id="KW-0812">Transmembrane</keyword>
<sequence length="65" mass="7483">MKPLHFLAFIPVVGFLIGVPLTNRIEPYVLGLPFSMFWIVLCVVISSLTVWVMYKFDQHDEEGVE</sequence>
<evidence type="ECO:0000256" key="1">
    <source>
        <dbReference type="SAM" id="Phobius"/>
    </source>
</evidence>
<gene>
    <name evidence="2" type="ORF">CHR53_26160</name>
</gene>
<dbReference type="EMBL" id="CP022572">
    <property type="protein sequence ID" value="AZU64434.1"/>
    <property type="molecule type" value="Genomic_DNA"/>
</dbReference>
<protein>
    <recommendedName>
        <fullName evidence="4">DUF3311 domain-containing protein</fullName>
    </recommendedName>
</protein>
<organism evidence="2 3">
    <name type="scientific">Neobacillus mesonae</name>
    <dbReference type="NCBI Taxonomy" id="1193713"/>
    <lineage>
        <taxon>Bacteria</taxon>
        <taxon>Bacillati</taxon>
        <taxon>Bacillota</taxon>
        <taxon>Bacilli</taxon>
        <taxon>Bacillales</taxon>
        <taxon>Bacillaceae</taxon>
        <taxon>Neobacillus</taxon>
    </lineage>
</organism>
<dbReference type="OrthoDB" id="3628949at2"/>
<evidence type="ECO:0008006" key="4">
    <source>
        <dbReference type="Google" id="ProtNLM"/>
    </source>
</evidence>
<dbReference type="Proteomes" id="UP000282892">
    <property type="component" value="Chromosome"/>
</dbReference>
<dbReference type="Pfam" id="PF11755">
    <property type="entry name" value="DUF3311"/>
    <property type="match status" value="1"/>
</dbReference>
<dbReference type="RefSeq" id="WP_127489165.1">
    <property type="nucleotide sequence ID" value="NZ_CP022572.1"/>
</dbReference>
<dbReference type="PANTHER" id="PTHR40034">
    <property type="entry name" value="BSL5891 PROTEIN"/>
    <property type="match status" value="1"/>
</dbReference>
<dbReference type="PANTHER" id="PTHR40034:SF1">
    <property type="entry name" value="BSL5891 PROTEIN"/>
    <property type="match status" value="1"/>
</dbReference>
<dbReference type="KEGG" id="nmk:CHR53_26160"/>
<accession>A0A3T0I4Y7</accession>
<dbReference type="AlphaFoldDB" id="A0A3T0I4Y7"/>
<evidence type="ECO:0000313" key="2">
    <source>
        <dbReference type="EMBL" id="AZU64434.1"/>
    </source>
</evidence>
<keyword evidence="3" id="KW-1185">Reference proteome</keyword>
<name>A0A3T0I4Y7_9BACI</name>
<keyword evidence="1" id="KW-1133">Transmembrane helix</keyword>
<dbReference type="InterPro" id="IPR021741">
    <property type="entry name" value="DUF3311"/>
</dbReference>
<dbReference type="STRING" id="1193713.GCA_001636315_02154"/>
<feature type="transmembrane region" description="Helical" evidence="1">
    <location>
        <begin position="34"/>
        <end position="54"/>
    </location>
</feature>